<comment type="caution">
    <text evidence="3">The sequence shown here is derived from an EMBL/GenBank/DDBJ whole genome shotgun (WGS) entry which is preliminary data.</text>
</comment>
<dbReference type="AlphaFoldDB" id="A0A3P3EXR8"/>
<dbReference type="OrthoDB" id="565380at2"/>
<sequence>MILADENEQLAPDADFDSAPNSKRQDAKLDRDKDGIPCESLC</sequence>
<protein>
    <recommendedName>
        <fullName evidence="2">Excalibur calcium-binding domain-containing protein</fullName>
    </recommendedName>
</protein>
<evidence type="ECO:0000313" key="3">
    <source>
        <dbReference type="EMBL" id="RRH90967.1"/>
    </source>
</evidence>
<dbReference type="Proteomes" id="UP000273786">
    <property type="component" value="Unassembled WGS sequence"/>
</dbReference>
<feature type="domain" description="Excalibur calcium-binding" evidence="2">
    <location>
        <begin position="27"/>
        <end position="39"/>
    </location>
</feature>
<accession>A0A3P3EXR8</accession>
<evidence type="ECO:0000256" key="1">
    <source>
        <dbReference type="SAM" id="MobiDB-lite"/>
    </source>
</evidence>
<feature type="compositionally biased region" description="Basic and acidic residues" evidence="1">
    <location>
        <begin position="23"/>
        <end position="36"/>
    </location>
</feature>
<feature type="region of interest" description="Disordered" evidence="1">
    <location>
        <begin position="1"/>
        <end position="42"/>
    </location>
</feature>
<gene>
    <name evidence="3" type="ORF">EH240_32630</name>
</gene>
<proteinExistence type="predicted"/>
<evidence type="ECO:0000313" key="4">
    <source>
        <dbReference type="Proteomes" id="UP000273786"/>
    </source>
</evidence>
<reference evidence="3 4" key="1">
    <citation type="submission" date="2018-11" db="EMBL/GenBank/DDBJ databases">
        <title>the genome of Mesorhizobium tamadayense DSM 28320.</title>
        <authorList>
            <person name="Gao J."/>
        </authorList>
    </citation>
    <scope>NUCLEOTIDE SEQUENCE [LARGE SCALE GENOMIC DNA]</scope>
    <source>
        <strain evidence="3 4">DSM 28320</strain>
    </source>
</reference>
<dbReference type="Pfam" id="PF05901">
    <property type="entry name" value="Excalibur"/>
    <property type="match status" value="1"/>
</dbReference>
<organism evidence="3 4">
    <name type="scientific">Mesorhizobium tamadayense</name>
    <dbReference type="NCBI Taxonomy" id="425306"/>
    <lineage>
        <taxon>Bacteria</taxon>
        <taxon>Pseudomonadati</taxon>
        <taxon>Pseudomonadota</taxon>
        <taxon>Alphaproteobacteria</taxon>
        <taxon>Hyphomicrobiales</taxon>
        <taxon>Phyllobacteriaceae</taxon>
        <taxon>Mesorhizobium</taxon>
    </lineage>
</organism>
<keyword evidence="4" id="KW-1185">Reference proteome</keyword>
<dbReference type="RefSeq" id="WP_125006264.1">
    <property type="nucleotide sequence ID" value="NZ_RQXT01000066.1"/>
</dbReference>
<dbReference type="InterPro" id="IPR008613">
    <property type="entry name" value="Excalibur_Ca-bd_domain"/>
</dbReference>
<dbReference type="EMBL" id="RQXT01000066">
    <property type="protein sequence ID" value="RRH90967.1"/>
    <property type="molecule type" value="Genomic_DNA"/>
</dbReference>
<evidence type="ECO:0000259" key="2">
    <source>
        <dbReference type="Pfam" id="PF05901"/>
    </source>
</evidence>
<name>A0A3P3EXR8_9HYPH</name>